<evidence type="ECO:0000313" key="5">
    <source>
        <dbReference type="Proteomes" id="UP000250241"/>
    </source>
</evidence>
<dbReference type="SUPFAM" id="SSF48498">
    <property type="entry name" value="Tetracyclin repressor-like, C-terminal domain"/>
    <property type="match status" value="1"/>
</dbReference>
<evidence type="ECO:0000259" key="3">
    <source>
        <dbReference type="Pfam" id="PF00440"/>
    </source>
</evidence>
<dbReference type="AlphaFoldDB" id="A0A2Z5R2S5"/>
<reference evidence="4 5" key="1">
    <citation type="submission" date="2016-10" db="EMBL/GenBank/DDBJ databases">
        <title>Genome sequence of Rothia aeria strain JCM11412.</title>
        <authorList>
            <person name="Nambu T."/>
        </authorList>
    </citation>
    <scope>NUCLEOTIDE SEQUENCE [LARGE SCALE GENOMIC DNA]</scope>
    <source>
        <strain evidence="4 5">JCM 11412</strain>
    </source>
</reference>
<evidence type="ECO:0000256" key="2">
    <source>
        <dbReference type="SAM" id="MobiDB-lite"/>
    </source>
</evidence>
<protein>
    <submittedName>
        <fullName evidence="4">Transcriptional regulator</fullName>
    </submittedName>
</protein>
<sequence length="265" mass="29691">MKNKQPHSAHKDFTMDQTQSRRGRPPRITHDQIAQAVIDVGFPNLTFAAVREKLGVGESTLYRYAPDRDELVRMGLNYAFSQVEMPPLEGHWRDILHSQAVHLWRSFEKYPGSATEAARGVVPAVAMYFLEELCAALIRRGFTPENAVIACDTLFDMVIDNRRGVEHIDALIPDGGPGRENILEQVGQDQPAPHQQDQDQDTDPYREQAQQAILDVFTRDPYDWLICKITIILDGIAQSLAPQQPPDASALPDDSPAEHSDDTPT</sequence>
<dbReference type="GO" id="GO:0003677">
    <property type="term" value="F:DNA binding"/>
    <property type="evidence" value="ECO:0007669"/>
    <property type="project" value="UniProtKB-KW"/>
</dbReference>
<evidence type="ECO:0000313" key="4">
    <source>
        <dbReference type="EMBL" id="BAV89067.1"/>
    </source>
</evidence>
<dbReference type="Proteomes" id="UP000250241">
    <property type="component" value="Chromosome"/>
</dbReference>
<feature type="compositionally biased region" description="Low complexity" evidence="2">
    <location>
        <begin position="241"/>
        <end position="254"/>
    </location>
</feature>
<accession>A0A2Z5R2S5</accession>
<feature type="region of interest" description="Disordered" evidence="2">
    <location>
        <begin position="173"/>
        <end position="206"/>
    </location>
</feature>
<keyword evidence="5" id="KW-1185">Reference proteome</keyword>
<feature type="domain" description="HTH tetR-type" evidence="3">
    <location>
        <begin position="38"/>
        <end position="72"/>
    </location>
</feature>
<feature type="region of interest" description="Disordered" evidence="2">
    <location>
        <begin position="241"/>
        <end position="265"/>
    </location>
</feature>
<feature type="compositionally biased region" description="Basic and acidic residues" evidence="2">
    <location>
        <begin position="256"/>
        <end position="265"/>
    </location>
</feature>
<keyword evidence="1" id="KW-0238">DNA-binding</keyword>
<dbReference type="KEGG" id="raj:RA11412_2768"/>
<dbReference type="InterPro" id="IPR001647">
    <property type="entry name" value="HTH_TetR"/>
</dbReference>
<name>A0A2Z5R2S5_9MICC</name>
<organism evidence="4 5">
    <name type="scientific">Rothia aeria</name>
    <dbReference type="NCBI Taxonomy" id="172042"/>
    <lineage>
        <taxon>Bacteria</taxon>
        <taxon>Bacillati</taxon>
        <taxon>Actinomycetota</taxon>
        <taxon>Actinomycetes</taxon>
        <taxon>Micrococcales</taxon>
        <taxon>Micrococcaceae</taxon>
        <taxon>Rothia</taxon>
    </lineage>
</organism>
<dbReference type="InterPro" id="IPR036271">
    <property type="entry name" value="Tet_transcr_reg_TetR-rel_C_sf"/>
</dbReference>
<dbReference type="InterPro" id="IPR009057">
    <property type="entry name" value="Homeodomain-like_sf"/>
</dbReference>
<gene>
    <name evidence="4" type="ORF">RA11412_2768</name>
</gene>
<dbReference type="Gene3D" id="1.10.357.10">
    <property type="entry name" value="Tetracycline Repressor, domain 2"/>
    <property type="match status" value="1"/>
</dbReference>
<dbReference type="Pfam" id="PF00440">
    <property type="entry name" value="TetR_N"/>
    <property type="match status" value="1"/>
</dbReference>
<evidence type="ECO:0000256" key="1">
    <source>
        <dbReference type="ARBA" id="ARBA00023125"/>
    </source>
</evidence>
<dbReference type="EMBL" id="AP017895">
    <property type="protein sequence ID" value="BAV89067.1"/>
    <property type="molecule type" value="Genomic_DNA"/>
</dbReference>
<feature type="region of interest" description="Disordered" evidence="2">
    <location>
        <begin position="1"/>
        <end position="26"/>
    </location>
</feature>
<proteinExistence type="predicted"/>
<dbReference type="SUPFAM" id="SSF46689">
    <property type="entry name" value="Homeodomain-like"/>
    <property type="match status" value="1"/>
</dbReference>